<organism evidence="1 2">
    <name type="scientific">Candidatus Jettenia ecosi</name>
    <dbReference type="NCBI Taxonomy" id="2494326"/>
    <lineage>
        <taxon>Bacteria</taxon>
        <taxon>Pseudomonadati</taxon>
        <taxon>Planctomycetota</taxon>
        <taxon>Candidatus Brocadiia</taxon>
        <taxon>Candidatus Brocadiales</taxon>
        <taxon>Candidatus Brocadiaceae</taxon>
        <taxon>Candidatus Jettenia</taxon>
    </lineage>
</organism>
<gene>
    <name evidence="1" type="ORF">JETT_3863</name>
</gene>
<name>A0A533Q5R2_9BACT</name>
<dbReference type="Proteomes" id="UP000319783">
    <property type="component" value="Unassembled WGS sequence"/>
</dbReference>
<dbReference type="AlphaFoldDB" id="A0A533Q5R2"/>
<evidence type="ECO:0000313" key="2">
    <source>
        <dbReference type="Proteomes" id="UP000319783"/>
    </source>
</evidence>
<proteinExistence type="predicted"/>
<protein>
    <submittedName>
        <fullName evidence="1">Uncharacterized protein</fullName>
    </submittedName>
</protein>
<accession>A0A533Q5R2</accession>
<dbReference type="EMBL" id="SULG01000175">
    <property type="protein sequence ID" value="TLD39875.1"/>
    <property type="molecule type" value="Genomic_DNA"/>
</dbReference>
<evidence type="ECO:0000313" key="1">
    <source>
        <dbReference type="EMBL" id="TLD39875.1"/>
    </source>
</evidence>
<reference evidence="1 2" key="1">
    <citation type="submission" date="2019-04" db="EMBL/GenBank/DDBJ databases">
        <title>Genome of a novel bacterium Candidatus Jettenia ecosi reconstructed from metagenome of an anammox bioreactor.</title>
        <authorList>
            <person name="Mardanov A.V."/>
            <person name="Beletsky A.V."/>
            <person name="Ravin N.V."/>
            <person name="Botchkova E.A."/>
            <person name="Litti Y.V."/>
            <person name="Nozhevnikova A.N."/>
        </authorList>
    </citation>
    <scope>NUCLEOTIDE SEQUENCE [LARGE SCALE GENOMIC DNA]</scope>
    <source>
        <strain evidence="1">J2</strain>
    </source>
</reference>
<comment type="caution">
    <text evidence="1">The sequence shown here is derived from an EMBL/GenBank/DDBJ whole genome shotgun (WGS) entry which is preliminary data.</text>
</comment>
<sequence>MSFFMKGEEKMLSKKFIGIAAPAILSVSVMVWGNSFSYAEEIHKHKEIATAESETETTEGKCPKCELTRVRPIKGRAYHPIQWKMKCPECKKEPKEMLIVHCDECDENFLECPICRAEQKKAKNR</sequence>